<dbReference type="InterPro" id="IPR036691">
    <property type="entry name" value="Endo/exonu/phosph_ase_sf"/>
</dbReference>
<dbReference type="Gene3D" id="3.60.10.10">
    <property type="entry name" value="Endonuclease/exonuclease/phosphatase"/>
    <property type="match status" value="1"/>
</dbReference>
<reference evidence="1" key="1">
    <citation type="submission" date="2020-04" db="EMBL/GenBank/DDBJ databases">
        <authorList>
            <person name="Alioto T."/>
            <person name="Alioto T."/>
            <person name="Gomez Garrido J."/>
        </authorList>
    </citation>
    <scope>NUCLEOTIDE SEQUENCE</scope>
    <source>
        <strain evidence="1">A484AB</strain>
    </source>
</reference>
<dbReference type="SUPFAM" id="SSF56219">
    <property type="entry name" value="DNase I-like"/>
    <property type="match status" value="1"/>
</dbReference>
<sequence length="232" mass="27000">SHDLQNIPTLMRQLETRLQSLEYAQMPHPPYHRYSVSQPLFPPPKSMYPRPLMVTPVHSPQYLHRPRDKTNEQYPPNYPLRPRDITNKQYPPNYPPRPWLPQPLANTPTISTSYVARDNNFPLPTLLVANVRSIINKIDELELVAQINQVEVICITESWLNTSVVDSMISLSNFIQFRNDRTYSCGGGVCIYIKEEIYCRRLEHFEDPAIESLWLLLRPKRLPRSISALLLA</sequence>
<organism evidence="1 2">
    <name type="scientific">Paramuricea clavata</name>
    <name type="common">Red gorgonian</name>
    <name type="synonym">Violescent sea-whip</name>
    <dbReference type="NCBI Taxonomy" id="317549"/>
    <lineage>
        <taxon>Eukaryota</taxon>
        <taxon>Metazoa</taxon>
        <taxon>Cnidaria</taxon>
        <taxon>Anthozoa</taxon>
        <taxon>Octocorallia</taxon>
        <taxon>Malacalcyonacea</taxon>
        <taxon>Plexauridae</taxon>
        <taxon>Paramuricea</taxon>
    </lineage>
</organism>
<feature type="non-terminal residue" evidence="1">
    <location>
        <position position="1"/>
    </location>
</feature>
<gene>
    <name evidence="1" type="ORF">PACLA_8A040861</name>
</gene>
<proteinExistence type="predicted"/>
<dbReference type="Proteomes" id="UP001152795">
    <property type="component" value="Unassembled WGS sequence"/>
</dbReference>
<evidence type="ECO:0000313" key="2">
    <source>
        <dbReference type="Proteomes" id="UP001152795"/>
    </source>
</evidence>
<dbReference type="PANTHER" id="PTHR47510">
    <property type="entry name" value="REVERSE TRANSCRIPTASE DOMAIN-CONTAINING PROTEIN"/>
    <property type="match status" value="1"/>
</dbReference>
<protein>
    <submittedName>
        <fullName evidence="1">Uncharacterized protein</fullName>
    </submittedName>
</protein>
<dbReference type="AlphaFoldDB" id="A0A7D9M3F0"/>
<dbReference type="PANTHER" id="PTHR47510:SF3">
    <property type="entry name" value="ENDO_EXONUCLEASE_PHOSPHATASE DOMAIN-CONTAINING PROTEIN"/>
    <property type="match status" value="1"/>
</dbReference>
<dbReference type="EMBL" id="CACRXK020030523">
    <property type="protein sequence ID" value="CAB4042635.1"/>
    <property type="molecule type" value="Genomic_DNA"/>
</dbReference>
<feature type="non-terminal residue" evidence="1">
    <location>
        <position position="232"/>
    </location>
</feature>
<accession>A0A7D9M3F0</accession>
<name>A0A7D9M3F0_PARCT</name>
<keyword evidence="2" id="KW-1185">Reference proteome</keyword>
<evidence type="ECO:0000313" key="1">
    <source>
        <dbReference type="EMBL" id="CAB4042635.1"/>
    </source>
</evidence>
<dbReference type="OrthoDB" id="8964826at2759"/>
<comment type="caution">
    <text evidence="1">The sequence shown here is derived from an EMBL/GenBank/DDBJ whole genome shotgun (WGS) entry which is preliminary data.</text>
</comment>